<name>A0A816ZUA1_9BILA</name>
<gene>
    <name evidence="1" type="ORF">XDN619_LOCUS34418</name>
</gene>
<dbReference type="SUPFAM" id="SSF52540">
    <property type="entry name" value="P-loop containing nucleoside triphosphate hydrolases"/>
    <property type="match status" value="1"/>
</dbReference>
<proteinExistence type="predicted"/>
<evidence type="ECO:0000313" key="1">
    <source>
        <dbReference type="EMBL" id="CAF2232814.1"/>
    </source>
</evidence>
<protein>
    <recommendedName>
        <fullName evidence="3">NB-ARC domain-containing protein</fullName>
    </recommendedName>
</protein>
<evidence type="ECO:0008006" key="3">
    <source>
        <dbReference type="Google" id="ProtNLM"/>
    </source>
</evidence>
<organism evidence="1 2">
    <name type="scientific">Rotaria magnacalcarata</name>
    <dbReference type="NCBI Taxonomy" id="392030"/>
    <lineage>
        <taxon>Eukaryota</taxon>
        <taxon>Metazoa</taxon>
        <taxon>Spiralia</taxon>
        <taxon>Gnathifera</taxon>
        <taxon>Rotifera</taxon>
        <taxon>Eurotatoria</taxon>
        <taxon>Bdelloidea</taxon>
        <taxon>Philodinida</taxon>
        <taxon>Philodinidae</taxon>
        <taxon>Rotaria</taxon>
    </lineage>
</organism>
<dbReference type="EMBL" id="CAJNRG010017537">
    <property type="protein sequence ID" value="CAF2232814.1"/>
    <property type="molecule type" value="Genomic_DNA"/>
</dbReference>
<dbReference type="Gene3D" id="3.40.50.300">
    <property type="entry name" value="P-loop containing nucleotide triphosphate hydrolases"/>
    <property type="match status" value="1"/>
</dbReference>
<accession>A0A816ZUA1</accession>
<dbReference type="InterPro" id="IPR027417">
    <property type="entry name" value="P-loop_NTPase"/>
</dbReference>
<reference evidence="1" key="1">
    <citation type="submission" date="2021-02" db="EMBL/GenBank/DDBJ databases">
        <authorList>
            <person name="Nowell W R."/>
        </authorList>
    </citation>
    <scope>NUCLEOTIDE SEQUENCE</scope>
</reference>
<comment type="caution">
    <text evidence="1">The sequence shown here is derived from an EMBL/GenBank/DDBJ whole genome shotgun (WGS) entry which is preliminary data.</text>
</comment>
<evidence type="ECO:0000313" key="2">
    <source>
        <dbReference type="Proteomes" id="UP000663887"/>
    </source>
</evidence>
<dbReference type="AlphaFoldDB" id="A0A816ZUA1"/>
<sequence>MIIISANTVVQAASVSNLVTPVSYFINHVVPLDNLKNNLEKYKQTSIVGTSGIGKTQLTRMYAYENKDKYSLIWFIDCNFNLKQEFLKLAKTINQLSKKQLVSEDLAIIEEEVINYLSTLDNWLLVFDNNKTKGNLILQKFIKLKHNGHVIFCSQDSQGLPYVVKVKEFTKKDAAVLAGYILKDNSVQDVNFLIEEFKGYPVLIVQGAQILNNVKGLSNVKYKKMIKETDNKIKLNIELCMKELSTSAKALLQKIALINNQRFSKNMLRMITNNKENFDDDIYQLSRFLLISNIDSNKDDPVFEMHDVIAETLQGMNTKIKNQQYLEEMISNILEKSFPKGVAERQIFRTASTIIENLQIILRNAEKYKINLSKILEVKIELLGISVDVGDYNSSQKLIEWFEEKNRNKEFNLDQMNNHEKVLYVWYLSTTGFYNMVALSNPIKAIEYYIKAKEIAVSIDGYEDMKFNVTYQIFRAQLELGQIKFAQNTLEEAYKIYEIGIKNNTINSSEMRYFILVEQGYF</sequence>
<dbReference type="Proteomes" id="UP000663887">
    <property type="component" value="Unassembled WGS sequence"/>
</dbReference>